<accession>Q22H09</accession>
<keyword evidence="2" id="KW-0472">Membrane</keyword>
<dbReference type="PANTHER" id="PTHR31398:SF0">
    <property type="entry name" value="MEIOTIC NUCLEAR DIVISION PROTEIN 1 HOMOLOG"/>
    <property type="match status" value="1"/>
</dbReference>
<protein>
    <submittedName>
        <fullName evidence="3">Transmembrane protein, putative</fullName>
    </submittedName>
</protein>
<proteinExistence type="predicted"/>
<gene>
    <name evidence="3" type="ORF">TTHERM_00655430</name>
</gene>
<feature type="transmembrane region" description="Helical" evidence="2">
    <location>
        <begin position="36"/>
        <end position="57"/>
    </location>
</feature>
<reference evidence="4" key="1">
    <citation type="journal article" date="2006" name="PLoS Biol.">
        <title>Macronuclear genome sequence of the ciliate Tetrahymena thermophila, a model eukaryote.</title>
        <authorList>
            <person name="Eisen J.A."/>
            <person name="Coyne R.S."/>
            <person name="Wu M."/>
            <person name="Wu D."/>
            <person name="Thiagarajan M."/>
            <person name="Wortman J.R."/>
            <person name="Badger J.H."/>
            <person name="Ren Q."/>
            <person name="Amedeo P."/>
            <person name="Jones K.M."/>
            <person name="Tallon L.J."/>
            <person name="Delcher A.L."/>
            <person name="Salzberg S.L."/>
            <person name="Silva J.C."/>
            <person name="Haas B.J."/>
            <person name="Majoros W.H."/>
            <person name="Farzad M."/>
            <person name="Carlton J.M."/>
            <person name="Smith R.K. Jr."/>
            <person name="Garg J."/>
            <person name="Pearlman R.E."/>
            <person name="Karrer K.M."/>
            <person name="Sun L."/>
            <person name="Manning G."/>
            <person name="Elde N.C."/>
            <person name="Turkewitz A.P."/>
            <person name="Asai D.J."/>
            <person name="Wilkes D.E."/>
            <person name="Wang Y."/>
            <person name="Cai H."/>
            <person name="Collins K."/>
            <person name="Stewart B.A."/>
            <person name="Lee S.R."/>
            <person name="Wilamowska K."/>
            <person name="Weinberg Z."/>
            <person name="Ruzzo W.L."/>
            <person name="Wloga D."/>
            <person name="Gaertig J."/>
            <person name="Frankel J."/>
            <person name="Tsao C.-C."/>
            <person name="Gorovsky M.A."/>
            <person name="Keeling P.J."/>
            <person name="Waller R.F."/>
            <person name="Patron N.J."/>
            <person name="Cherry J.M."/>
            <person name="Stover N.A."/>
            <person name="Krieger C.J."/>
            <person name="del Toro C."/>
            <person name="Ryder H.F."/>
            <person name="Williamson S.C."/>
            <person name="Barbeau R.A."/>
            <person name="Hamilton E.P."/>
            <person name="Orias E."/>
        </authorList>
    </citation>
    <scope>NUCLEOTIDE SEQUENCE [LARGE SCALE GENOMIC DNA]</scope>
    <source>
        <strain evidence="4">SB210</strain>
    </source>
</reference>
<keyword evidence="4" id="KW-1185">Reference proteome</keyword>
<evidence type="ECO:0000256" key="1">
    <source>
        <dbReference type="SAM" id="Coils"/>
    </source>
</evidence>
<dbReference type="RefSeq" id="XP_001032178.2">
    <property type="nucleotide sequence ID" value="XM_001032178.2"/>
</dbReference>
<evidence type="ECO:0000313" key="4">
    <source>
        <dbReference type="Proteomes" id="UP000009168"/>
    </source>
</evidence>
<dbReference type="KEGG" id="tet:TTHERM_00655430"/>
<organism evidence="3 4">
    <name type="scientific">Tetrahymena thermophila (strain SB210)</name>
    <dbReference type="NCBI Taxonomy" id="312017"/>
    <lineage>
        <taxon>Eukaryota</taxon>
        <taxon>Sar</taxon>
        <taxon>Alveolata</taxon>
        <taxon>Ciliophora</taxon>
        <taxon>Intramacronucleata</taxon>
        <taxon>Oligohymenophorea</taxon>
        <taxon>Hymenostomatida</taxon>
        <taxon>Tetrahymenina</taxon>
        <taxon>Tetrahymenidae</taxon>
        <taxon>Tetrahymena</taxon>
    </lineage>
</organism>
<dbReference type="EMBL" id="GG662502">
    <property type="protein sequence ID" value="EAR84515.2"/>
    <property type="molecule type" value="Genomic_DNA"/>
</dbReference>
<keyword evidence="2" id="KW-1133">Transmembrane helix</keyword>
<evidence type="ECO:0000256" key="2">
    <source>
        <dbReference type="SAM" id="Phobius"/>
    </source>
</evidence>
<dbReference type="Proteomes" id="UP000009168">
    <property type="component" value="Unassembled WGS sequence"/>
</dbReference>
<dbReference type="GeneID" id="7832786"/>
<name>Q22H09_TETTS</name>
<dbReference type="GO" id="GO:0005634">
    <property type="term" value="C:nucleus"/>
    <property type="evidence" value="ECO:0007669"/>
    <property type="project" value="TreeGrafter"/>
</dbReference>
<keyword evidence="1" id="KW-0175">Coiled coil</keyword>
<dbReference type="InParanoid" id="Q22H09"/>
<feature type="coiled-coil region" evidence="1">
    <location>
        <begin position="391"/>
        <end position="418"/>
    </location>
</feature>
<sequence length="624" mass="73455">MYQDSSKNQSFLEKVDIFGISIAIRFSHLPRHNTRFGGLITISILAIILFQLIQTLINIFTYNSPQVIQSDDYVFEPEPFEITPKTFNLAMGLQDENFNQFYDEKIYQVKATQQTLQKVFNSTSNQYDPIWTYETLNISTCSQNNFQIQEIKSYFLGISYPVMYCFDVNEDRAKIQGEFSANIYKAIEIDFIECVDKDYCASAEEKAKYLTNPTLGLFFSNKIVQIQNKDNPYNSVGKNLYWLSGPSFQKYITLNLMNAYINSDFSLFGTSKSTQRIVQFSSYQEQVVPRTNPVMFRLLLVYEKNREVNYYRKYIKIDQAFSQIGGMFNLLLTIGFLICKPISQLELNRKLLNSIFNISDGKNKEDQTNINQRKSMDQKKISFIEEPVLKIHEIDKQKENLTQNIKNNLENQQTLEIQEQIKEFNPKNRIQQTKREEVKFCYFDNEEKTQLERAYDAQKAFNIIINEQKKSKLDEKLIRMLDTKLINLFADNSFDANSAKETEDPNKHSENKDFENLNISILTRAKKKSIFNNKQATKKSYREEVLKLDYSSEMQEQQFQKLNKFQSVLYNCDEQEEEQQQCQIEYDKNEAKTDDLQVKKTIKPKIPYHQEISFKILQKQLDDD</sequence>
<keyword evidence="2 3" id="KW-0812">Transmembrane</keyword>
<dbReference type="AlphaFoldDB" id="Q22H09"/>
<dbReference type="PANTHER" id="PTHR31398">
    <property type="entry name" value="MEIOTIC NUCLEAR DIVISION PROTEIN 1 HOMOLOG"/>
    <property type="match status" value="1"/>
</dbReference>
<dbReference type="GO" id="GO:0007131">
    <property type="term" value="P:reciprocal meiotic recombination"/>
    <property type="evidence" value="ECO:0007669"/>
    <property type="project" value="TreeGrafter"/>
</dbReference>
<dbReference type="HOGENOM" id="CLU_009697_0_2_1"/>
<evidence type="ECO:0000313" key="3">
    <source>
        <dbReference type="EMBL" id="EAR84515.2"/>
    </source>
</evidence>
<dbReference type="OrthoDB" id="293020at2759"/>